<dbReference type="InterPro" id="IPR008896">
    <property type="entry name" value="TIC214"/>
</dbReference>
<dbReference type="GO" id="GO:0016020">
    <property type="term" value="C:membrane"/>
    <property type="evidence" value="ECO:0007669"/>
    <property type="project" value="InterPro"/>
</dbReference>
<dbReference type="Proteomes" id="UP000825935">
    <property type="component" value="Chromosome 5"/>
</dbReference>
<dbReference type="EMBL" id="CM035410">
    <property type="protein sequence ID" value="KAH7436961.1"/>
    <property type="molecule type" value="Genomic_DNA"/>
</dbReference>
<protein>
    <recommendedName>
        <fullName evidence="4">Translocon at the inner envelope membrane of chloroplasts 214</fullName>
    </recommendedName>
</protein>
<name>A0A8T2ULD8_CERRI</name>
<keyword evidence="1" id="KW-0812">Transmembrane</keyword>
<feature type="transmembrane region" description="Helical" evidence="1">
    <location>
        <begin position="160"/>
        <end position="179"/>
    </location>
</feature>
<comment type="caution">
    <text evidence="2">The sequence shown here is derived from an EMBL/GenBank/DDBJ whole genome shotgun (WGS) entry which is preliminary data.</text>
</comment>
<accession>A0A8T2ULD8</accession>
<keyword evidence="1" id="KW-0472">Membrane</keyword>
<reference evidence="2" key="1">
    <citation type="submission" date="2021-08" db="EMBL/GenBank/DDBJ databases">
        <title>WGS assembly of Ceratopteris richardii.</title>
        <authorList>
            <person name="Marchant D.B."/>
            <person name="Chen G."/>
            <person name="Jenkins J."/>
            <person name="Shu S."/>
            <person name="Leebens-Mack J."/>
            <person name="Grimwood J."/>
            <person name="Schmutz J."/>
            <person name="Soltis P."/>
            <person name="Soltis D."/>
            <person name="Chen Z.-H."/>
        </authorList>
    </citation>
    <scope>NUCLEOTIDE SEQUENCE</scope>
    <source>
        <strain evidence="2">Whitten #5841</strain>
        <tissue evidence="2">Leaf</tissue>
    </source>
</reference>
<evidence type="ECO:0000256" key="1">
    <source>
        <dbReference type="SAM" id="Phobius"/>
    </source>
</evidence>
<evidence type="ECO:0008006" key="4">
    <source>
        <dbReference type="Google" id="ProtNLM"/>
    </source>
</evidence>
<evidence type="ECO:0000313" key="2">
    <source>
        <dbReference type="EMBL" id="KAH7436961.1"/>
    </source>
</evidence>
<dbReference type="OrthoDB" id="1938219at2759"/>
<gene>
    <name evidence="2" type="ORF">KP509_05G047400</name>
</gene>
<keyword evidence="3" id="KW-1185">Reference proteome</keyword>
<sequence length="395" mass="46466">MYKIFPHRRKPERSCFSKWIHVGTVNNFFINLLLANLLSIVKTTHTNCNGNPLYPCLLFFHQGSPRLSTFTTSDILPGFSTIKIICAQFSFSDFQSNCVTKSRIDKAALSIFFRYSTNSLSLIFTFAGWLFGQAAFSYFSKLLLTRVERDSPMLYLLVKRSIYTTFSIVFVSIAVAYLGRAPAPFFTEKYVNQFYAKDLHFWKLTGYKSLFWWAFQPWPFSFFDPTRHNRGHRFVRNSRLYRGKSFVKRRVSTYFFQKCLTDGKERLSFASLPSLAIFEKQICGSLPTRAHSRLGTRLHLLSQTWVLEKLVRTKRVEKELTDRVVLLDNDYSFSKAMEKRTRLKSRKRSRIPQVYDPFVNNFRMRIPIPHTYLTLAELNMKRHGPIKERKLIRKD</sequence>
<keyword evidence="1" id="KW-1133">Transmembrane helix</keyword>
<dbReference type="AlphaFoldDB" id="A0A8T2ULD8"/>
<proteinExistence type="predicted"/>
<feature type="transmembrane region" description="Helical" evidence="1">
    <location>
        <begin position="120"/>
        <end position="140"/>
    </location>
</feature>
<dbReference type="Pfam" id="PF05758">
    <property type="entry name" value="Ycf1"/>
    <property type="match status" value="1"/>
</dbReference>
<evidence type="ECO:0000313" key="3">
    <source>
        <dbReference type="Proteomes" id="UP000825935"/>
    </source>
</evidence>
<organism evidence="2 3">
    <name type="scientific">Ceratopteris richardii</name>
    <name type="common">Triangle waterfern</name>
    <dbReference type="NCBI Taxonomy" id="49495"/>
    <lineage>
        <taxon>Eukaryota</taxon>
        <taxon>Viridiplantae</taxon>
        <taxon>Streptophyta</taxon>
        <taxon>Embryophyta</taxon>
        <taxon>Tracheophyta</taxon>
        <taxon>Polypodiopsida</taxon>
        <taxon>Polypodiidae</taxon>
        <taxon>Polypodiales</taxon>
        <taxon>Pteridineae</taxon>
        <taxon>Pteridaceae</taxon>
        <taxon>Parkerioideae</taxon>
        <taxon>Ceratopteris</taxon>
    </lineage>
</organism>